<dbReference type="Proteomes" id="UP000193200">
    <property type="component" value="Unassembled WGS sequence"/>
</dbReference>
<dbReference type="EMBL" id="FWFR01000001">
    <property type="protein sequence ID" value="SLN47845.1"/>
    <property type="molecule type" value="Genomic_DNA"/>
</dbReference>
<keyword evidence="2 4" id="KW-0560">Oxidoreductase</keyword>
<dbReference type="FunCoup" id="A0A1Y5SY35">
    <property type="interactions" value="83"/>
</dbReference>
<evidence type="ECO:0000259" key="3">
    <source>
        <dbReference type="SMART" id="SM00822"/>
    </source>
</evidence>
<evidence type="ECO:0000256" key="2">
    <source>
        <dbReference type="ARBA" id="ARBA00023002"/>
    </source>
</evidence>
<dbReference type="Pfam" id="PF00106">
    <property type="entry name" value="adh_short"/>
    <property type="match status" value="1"/>
</dbReference>
<dbReference type="InterPro" id="IPR020904">
    <property type="entry name" value="Sc_DH/Rdtase_CS"/>
</dbReference>
<organism evidence="4 5">
    <name type="scientific">Oceanibacterium hippocampi</name>
    <dbReference type="NCBI Taxonomy" id="745714"/>
    <lineage>
        <taxon>Bacteria</taxon>
        <taxon>Pseudomonadati</taxon>
        <taxon>Pseudomonadota</taxon>
        <taxon>Alphaproteobacteria</taxon>
        <taxon>Sneathiellales</taxon>
        <taxon>Sneathiellaceae</taxon>
        <taxon>Oceanibacterium</taxon>
    </lineage>
</organism>
<gene>
    <name evidence="4" type="primary">yciK</name>
    <name evidence="4" type="ORF">OCH7691_02069</name>
</gene>
<dbReference type="SUPFAM" id="SSF51735">
    <property type="entry name" value="NAD(P)-binding Rossmann-fold domains"/>
    <property type="match status" value="1"/>
</dbReference>
<dbReference type="PANTHER" id="PTHR42901">
    <property type="entry name" value="ALCOHOL DEHYDROGENASE"/>
    <property type="match status" value="1"/>
</dbReference>
<evidence type="ECO:0000313" key="4">
    <source>
        <dbReference type="EMBL" id="SLN47845.1"/>
    </source>
</evidence>
<dbReference type="AlphaFoldDB" id="A0A1Y5SY35"/>
<sequence length="243" mass="26088">MAGRLAGRIALITGASRGIGAAIARAYAREGAHLILVARTSGALEEIDDEVQALGGSATLVPLDLLEWDNIDGLAAPLLERWGKLDIFVGNAAMLGRLSPMGHYPPDMWDKVFRLNVHANWRLIRALDPLLRQSDAGRVLFVTSGITRSLQPYWGPYAASKAALEAMALTYAAEVMKTPIRVNLINPGPARTKLRALAFPGEPPENVPAPDDLMAAFVAAVDPAFQHTGEWIAADQWGGAEVH</sequence>
<dbReference type="SMART" id="SM00822">
    <property type="entry name" value="PKS_KR"/>
    <property type="match status" value="1"/>
</dbReference>
<accession>A0A1Y5SY35</accession>
<feature type="domain" description="Ketoreductase" evidence="3">
    <location>
        <begin position="8"/>
        <end position="193"/>
    </location>
</feature>
<keyword evidence="5" id="KW-1185">Reference proteome</keyword>
<comment type="similarity">
    <text evidence="1">Belongs to the short-chain dehydrogenases/reductases (SDR) family.</text>
</comment>
<dbReference type="GO" id="GO:0016491">
    <property type="term" value="F:oxidoreductase activity"/>
    <property type="evidence" value="ECO:0007669"/>
    <property type="project" value="UniProtKB-KW"/>
</dbReference>
<dbReference type="EC" id="1.-.-.-" evidence="4"/>
<dbReference type="Gene3D" id="3.40.50.720">
    <property type="entry name" value="NAD(P)-binding Rossmann-like Domain"/>
    <property type="match status" value="1"/>
</dbReference>
<evidence type="ECO:0000313" key="5">
    <source>
        <dbReference type="Proteomes" id="UP000193200"/>
    </source>
</evidence>
<dbReference type="InterPro" id="IPR036291">
    <property type="entry name" value="NAD(P)-bd_dom_sf"/>
</dbReference>
<protein>
    <submittedName>
        <fullName evidence="4">Putative oxidoreductase YciK</fullName>
        <ecNumber evidence="4">1.-.-.-</ecNumber>
    </submittedName>
</protein>
<proteinExistence type="inferred from homology"/>
<dbReference type="OrthoDB" id="9790785at2"/>
<dbReference type="RefSeq" id="WP_085883270.1">
    <property type="nucleotide sequence ID" value="NZ_FWFR01000001.1"/>
</dbReference>
<evidence type="ECO:0000256" key="1">
    <source>
        <dbReference type="ARBA" id="ARBA00006484"/>
    </source>
</evidence>
<name>A0A1Y5SY35_9PROT</name>
<dbReference type="PANTHER" id="PTHR42901:SF1">
    <property type="entry name" value="ALCOHOL DEHYDROGENASE"/>
    <property type="match status" value="1"/>
</dbReference>
<dbReference type="PRINTS" id="PR00081">
    <property type="entry name" value="GDHRDH"/>
</dbReference>
<reference evidence="4 5" key="1">
    <citation type="submission" date="2017-03" db="EMBL/GenBank/DDBJ databases">
        <authorList>
            <person name="Afonso C.L."/>
            <person name="Miller P.J."/>
            <person name="Scott M.A."/>
            <person name="Spackman E."/>
            <person name="Goraichik I."/>
            <person name="Dimitrov K.M."/>
            <person name="Suarez D.L."/>
            <person name="Swayne D.E."/>
        </authorList>
    </citation>
    <scope>NUCLEOTIDE SEQUENCE [LARGE SCALE GENOMIC DNA]</scope>
    <source>
        <strain evidence="4 5">CECT 7691</strain>
    </source>
</reference>
<dbReference type="PROSITE" id="PS00061">
    <property type="entry name" value="ADH_SHORT"/>
    <property type="match status" value="1"/>
</dbReference>
<dbReference type="InterPro" id="IPR057326">
    <property type="entry name" value="KR_dom"/>
</dbReference>
<dbReference type="InterPro" id="IPR002347">
    <property type="entry name" value="SDR_fam"/>
</dbReference>
<dbReference type="InParanoid" id="A0A1Y5SY35"/>